<feature type="region of interest" description="Disordered" evidence="1">
    <location>
        <begin position="77"/>
        <end position="104"/>
    </location>
</feature>
<dbReference type="EMBL" id="JADYXP020000018">
    <property type="protein sequence ID" value="KAL0105834.1"/>
    <property type="molecule type" value="Genomic_DNA"/>
</dbReference>
<proteinExistence type="predicted"/>
<accession>A0AAW2EQ61</accession>
<sequence length="123" mass="13190">MRLACHRIVPSLPRDSITRCRTIRTTSSYFVARGTILRKLREYADTHLAQAVEIRPPGGASSDDVCAESAEQRRAACAGAKPRDLTTARGLPRRVAASSSNPAVGTTVAFPRASTVSNLRGDP</sequence>
<protein>
    <submittedName>
        <fullName evidence="2">Uncharacterized protein</fullName>
    </submittedName>
</protein>
<comment type="caution">
    <text evidence="2">The sequence shown here is derived from an EMBL/GenBank/DDBJ whole genome shotgun (WGS) entry which is preliminary data.</text>
</comment>
<organism evidence="2 3">
    <name type="scientific">Cardiocondyla obscurior</name>
    <dbReference type="NCBI Taxonomy" id="286306"/>
    <lineage>
        <taxon>Eukaryota</taxon>
        <taxon>Metazoa</taxon>
        <taxon>Ecdysozoa</taxon>
        <taxon>Arthropoda</taxon>
        <taxon>Hexapoda</taxon>
        <taxon>Insecta</taxon>
        <taxon>Pterygota</taxon>
        <taxon>Neoptera</taxon>
        <taxon>Endopterygota</taxon>
        <taxon>Hymenoptera</taxon>
        <taxon>Apocrita</taxon>
        <taxon>Aculeata</taxon>
        <taxon>Formicoidea</taxon>
        <taxon>Formicidae</taxon>
        <taxon>Myrmicinae</taxon>
        <taxon>Cardiocondyla</taxon>
    </lineage>
</organism>
<dbReference type="Proteomes" id="UP001430953">
    <property type="component" value="Unassembled WGS sequence"/>
</dbReference>
<evidence type="ECO:0000256" key="1">
    <source>
        <dbReference type="SAM" id="MobiDB-lite"/>
    </source>
</evidence>
<evidence type="ECO:0000313" key="3">
    <source>
        <dbReference type="Proteomes" id="UP001430953"/>
    </source>
</evidence>
<dbReference type="AlphaFoldDB" id="A0AAW2EQ61"/>
<name>A0AAW2EQ61_9HYME</name>
<keyword evidence="3" id="KW-1185">Reference proteome</keyword>
<evidence type="ECO:0000313" key="2">
    <source>
        <dbReference type="EMBL" id="KAL0105834.1"/>
    </source>
</evidence>
<gene>
    <name evidence="2" type="ORF">PUN28_015926</name>
</gene>
<reference evidence="2 3" key="1">
    <citation type="submission" date="2023-03" db="EMBL/GenBank/DDBJ databases">
        <title>High recombination rates correlate with genetic variation in Cardiocondyla obscurior ants.</title>
        <authorList>
            <person name="Errbii M."/>
        </authorList>
    </citation>
    <scope>NUCLEOTIDE SEQUENCE [LARGE SCALE GENOMIC DNA]</scope>
    <source>
        <strain evidence="2">Alpha-2009</strain>
        <tissue evidence="2">Whole body</tissue>
    </source>
</reference>